<evidence type="ECO:0000313" key="3">
    <source>
        <dbReference type="Proteomes" id="UP000009135"/>
    </source>
</evidence>
<evidence type="ECO:0000256" key="1">
    <source>
        <dbReference type="SAM" id="Phobius"/>
    </source>
</evidence>
<dbReference type="HOGENOM" id="CLU_1319757_0_0_14"/>
<dbReference type="Proteomes" id="UP000009135">
    <property type="component" value="Chromosome"/>
</dbReference>
<protein>
    <submittedName>
        <fullName evidence="2">Uncharacterized protein</fullName>
    </submittedName>
</protein>
<keyword evidence="1" id="KW-0812">Transmembrane</keyword>
<keyword evidence="3" id="KW-1185">Reference proteome</keyword>
<feature type="transmembrane region" description="Helical" evidence="1">
    <location>
        <begin position="6"/>
        <end position="24"/>
    </location>
</feature>
<organism evidence="2 3">
    <name type="scientific">Mycoplasma haemocanis (strain Illinois)</name>
    <dbReference type="NCBI Taxonomy" id="1111676"/>
    <lineage>
        <taxon>Bacteria</taxon>
        <taxon>Bacillati</taxon>
        <taxon>Mycoplasmatota</taxon>
        <taxon>Mollicutes</taxon>
        <taxon>Mycoplasmataceae</taxon>
        <taxon>Mycoplasma</taxon>
    </lineage>
</organism>
<sequence length="211" mass="23321">MVAPKLLIGIGTAGSVAGGGMLAYQLGAFRGKETLTTVRQRLKEKGYELISENFEDQWKTSFNAFKTNSSFMSELNKYSEHGTTLTDSDDGEKGKVALKRMCGSYLDGNNDFENASKWCVLRVQDKTPPKGWLPLTDGSSDAGDNKTKWENAFDKHKTSLSSNKIKGITESTQKGEGYELLKQWCSESLILPFNKDIDSIFTNASTWCSNA</sequence>
<gene>
    <name evidence="2" type="ordered locus">MHC_03115</name>
</gene>
<proteinExistence type="predicted"/>
<keyword evidence="1" id="KW-0472">Membrane</keyword>
<name>H6N761_MYCHN</name>
<dbReference type="AlphaFoldDB" id="H6N761"/>
<dbReference type="KEGG" id="mhe:MHC_03115"/>
<dbReference type="EMBL" id="CP003199">
    <property type="protein sequence ID" value="AEW45483.1"/>
    <property type="molecule type" value="Genomic_DNA"/>
</dbReference>
<evidence type="ECO:0000313" key="2">
    <source>
        <dbReference type="EMBL" id="AEW45483.1"/>
    </source>
</evidence>
<reference evidence="2 3" key="1">
    <citation type="journal article" date="2012" name="J. Bacteriol.">
        <title>Complete genome sequence of Mycoplasma haemocanis strain Illinois.</title>
        <authorList>
            <person name="do Nascimento N.C."/>
            <person name="Guimaraes A.M."/>
            <person name="Santos A.P."/>
            <person name="Sanmiguel P.J."/>
            <person name="Messick J.B."/>
        </authorList>
    </citation>
    <scope>NUCLEOTIDE SEQUENCE [LARGE SCALE GENOMIC DNA]</scope>
    <source>
        <strain evidence="2 3">Illinois</strain>
    </source>
</reference>
<keyword evidence="1" id="KW-1133">Transmembrane helix</keyword>
<accession>H6N761</accession>